<dbReference type="GO" id="GO:0019992">
    <property type="term" value="F:diacylglycerol binding"/>
    <property type="evidence" value="ECO:0007669"/>
    <property type="project" value="InterPro"/>
</dbReference>
<dbReference type="GO" id="GO:0098831">
    <property type="term" value="C:presynaptic active zone cytoplasmic component"/>
    <property type="evidence" value="ECO:0007669"/>
    <property type="project" value="TreeGrafter"/>
</dbReference>
<dbReference type="AlphaFoldDB" id="A0AAD7TBI8"/>
<reference evidence="2" key="1">
    <citation type="journal article" date="2023" name="Science">
        <title>Genome structures resolve the early diversification of teleost fishes.</title>
        <authorList>
            <person name="Parey E."/>
            <person name="Louis A."/>
            <person name="Montfort J."/>
            <person name="Bouchez O."/>
            <person name="Roques C."/>
            <person name="Iampietro C."/>
            <person name="Lluch J."/>
            <person name="Castinel A."/>
            <person name="Donnadieu C."/>
            <person name="Desvignes T."/>
            <person name="Floi Bucao C."/>
            <person name="Jouanno E."/>
            <person name="Wen M."/>
            <person name="Mejri S."/>
            <person name="Dirks R."/>
            <person name="Jansen H."/>
            <person name="Henkel C."/>
            <person name="Chen W.J."/>
            <person name="Zahm M."/>
            <person name="Cabau C."/>
            <person name="Klopp C."/>
            <person name="Thompson A.W."/>
            <person name="Robinson-Rechavi M."/>
            <person name="Braasch I."/>
            <person name="Lecointre G."/>
            <person name="Bobe J."/>
            <person name="Postlethwait J.H."/>
            <person name="Berthelot C."/>
            <person name="Roest Crollius H."/>
            <person name="Guiguen Y."/>
        </authorList>
    </citation>
    <scope>NUCLEOTIDE SEQUENCE</scope>
    <source>
        <strain evidence="2">NC1722</strain>
    </source>
</reference>
<gene>
    <name evidence="2" type="ORF">AAFF_G00283380</name>
</gene>
<dbReference type="PANTHER" id="PTHR10480:SF12">
    <property type="entry name" value="UNC-13, ISOFORM E"/>
    <property type="match status" value="1"/>
</dbReference>
<dbReference type="InterPro" id="IPR035892">
    <property type="entry name" value="C2_domain_sf"/>
</dbReference>
<dbReference type="GO" id="GO:0042734">
    <property type="term" value="C:presynaptic membrane"/>
    <property type="evidence" value="ECO:0007669"/>
    <property type="project" value="TreeGrafter"/>
</dbReference>
<proteinExistence type="predicted"/>
<dbReference type="EMBL" id="JAINUG010000004">
    <property type="protein sequence ID" value="KAJ8417111.1"/>
    <property type="molecule type" value="Genomic_DNA"/>
</dbReference>
<dbReference type="GO" id="GO:0035249">
    <property type="term" value="P:synaptic transmission, glutamatergic"/>
    <property type="evidence" value="ECO:0007669"/>
    <property type="project" value="TreeGrafter"/>
</dbReference>
<dbReference type="GO" id="GO:0016082">
    <property type="term" value="P:synaptic vesicle priming"/>
    <property type="evidence" value="ECO:0007669"/>
    <property type="project" value="TreeGrafter"/>
</dbReference>
<feature type="compositionally biased region" description="Polar residues" evidence="1">
    <location>
        <begin position="225"/>
        <end position="237"/>
    </location>
</feature>
<protein>
    <submittedName>
        <fullName evidence="2">Uncharacterized protein</fullName>
    </submittedName>
</protein>
<feature type="region of interest" description="Disordered" evidence="1">
    <location>
        <begin position="265"/>
        <end position="362"/>
    </location>
</feature>
<dbReference type="Proteomes" id="UP001221898">
    <property type="component" value="Unassembled WGS sequence"/>
</dbReference>
<evidence type="ECO:0000313" key="2">
    <source>
        <dbReference type="EMBL" id="KAJ8417111.1"/>
    </source>
</evidence>
<keyword evidence="3" id="KW-1185">Reference proteome</keyword>
<dbReference type="GO" id="GO:0017075">
    <property type="term" value="F:syntaxin-1 binding"/>
    <property type="evidence" value="ECO:0007669"/>
    <property type="project" value="TreeGrafter"/>
</dbReference>
<dbReference type="GO" id="GO:0099525">
    <property type="term" value="P:presynaptic dense core vesicle exocytosis"/>
    <property type="evidence" value="ECO:0007669"/>
    <property type="project" value="TreeGrafter"/>
</dbReference>
<comment type="caution">
    <text evidence="2">The sequence shown here is derived from an EMBL/GenBank/DDBJ whole genome shotgun (WGS) entry which is preliminary data.</text>
</comment>
<accession>A0AAD7TBI8</accession>
<evidence type="ECO:0000256" key="1">
    <source>
        <dbReference type="SAM" id="MobiDB-lite"/>
    </source>
</evidence>
<feature type="region of interest" description="Disordered" evidence="1">
    <location>
        <begin position="225"/>
        <end position="244"/>
    </location>
</feature>
<sequence>MDQGQNLEELKVVSLFRGHIFDCEIQDLEKGLFVEVWDKGLIWDTLLGSTWIPLSSVERGTQEGPGEWWPLQGDVVMEGNEVCGVENPTRHEILLDVYYELPTEIPEDEAHLLIQRLKALYVNKEKLQVSAEETECTKGTDNNGNGSGDTALHSPAGVPSEEQDSDYRSDHSSVSVCATGHSGHSPYHSESVTLGPADTNANTRSRDDVDPALSRKNEVETCSTCSWTPSSQLSPGSQVPLDMTDSYSVDSRACSSATFSQVTPEASFSEASENEGLLGSGGDPDAVSLSTIRSPGPPGSPTLQPQWDDTTGCSLTIPCYSPTPPGHSPTPSGCGHTPRPQEKSEEDGEVTQGNGAEKEVKM</sequence>
<feature type="compositionally biased region" description="Polar residues" evidence="1">
    <location>
        <begin position="301"/>
        <end position="314"/>
    </location>
</feature>
<dbReference type="Gene3D" id="2.60.40.150">
    <property type="entry name" value="C2 domain"/>
    <property type="match status" value="1"/>
</dbReference>
<dbReference type="GO" id="GO:0061789">
    <property type="term" value="P:dense core granule priming"/>
    <property type="evidence" value="ECO:0007669"/>
    <property type="project" value="TreeGrafter"/>
</dbReference>
<dbReference type="PANTHER" id="PTHR10480">
    <property type="entry name" value="PROTEIN UNC-13 HOMOLOG"/>
    <property type="match status" value="1"/>
</dbReference>
<feature type="compositionally biased region" description="Basic and acidic residues" evidence="1">
    <location>
        <begin position="204"/>
        <end position="219"/>
    </location>
</feature>
<dbReference type="GO" id="GO:0043195">
    <property type="term" value="C:terminal bouton"/>
    <property type="evidence" value="ECO:0007669"/>
    <property type="project" value="TreeGrafter"/>
</dbReference>
<feature type="compositionally biased region" description="Low complexity" evidence="1">
    <location>
        <begin position="139"/>
        <end position="150"/>
    </location>
</feature>
<dbReference type="GO" id="GO:0030672">
    <property type="term" value="C:synaptic vesicle membrane"/>
    <property type="evidence" value="ECO:0007669"/>
    <property type="project" value="TreeGrafter"/>
</dbReference>
<dbReference type="GO" id="GO:0031594">
    <property type="term" value="C:neuromuscular junction"/>
    <property type="evidence" value="ECO:0007669"/>
    <property type="project" value="TreeGrafter"/>
</dbReference>
<organism evidence="2 3">
    <name type="scientific">Aldrovandia affinis</name>
    <dbReference type="NCBI Taxonomy" id="143900"/>
    <lineage>
        <taxon>Eukaryota</taxon>
        <taxon>Metazoa</taxon>
        <taxon>Chordata</taxon>
        <taxon>Craniata</taxon>
        <taxon>Vertebrata</taxon>
        <taxon>Euteleostomi</taxon>
        <taxon>Actinopterygii</taxon>
        <taxon>Neopterygii</taxon>
        <taxon>Teleostei</taxon>
        <taxon>Notacanthiformes</taxon>
        <taxon>Halosauridae</taxon>
        <taxon>Aldrovandia</taxon>
    </lineage>
</organism>
<dbReference type="GO" id="GO:0005516">
    <property type="term" value="F:calmodulin binding"/>
    <property type="evidence" value="ECO:0007669"/>
    <property type="project" value="TreeGrafter"/>
</dbReference>
<feature type="region of interest" description="Disordered" evidence="1">
    <location>
        <begin position="131"/>
        <end position="220"/>
    </location>
</feature>
<dbReference type="SUPFAM" id="SSF49562">
    <property type="entry name" value="C2 domain (Calcium/lipid-binding domain, CaLB)"/>
    <property type="match status" value="1"/>
</dbReference>
<dbReference type="GO" id="GO:0016081">
    <property type="term" value="P:synaptic vesicle docking"/>
    <property type="evidence" value="ECO:0007669"/>
    <property type="project" value="TreeGrafter"/>
</dbReference>
<evidence type="ECO:0000313" key="3">
    <source>
        <dbReference type="Proteomes" id="UP001221898"/>
    </source>
</evidence>
<dbReference type="InterPro" id="IPR027080">
    <property type="entry name" value="Unc-13"/>
</dbReference>
<name>A0AAD7TBI8_9TELE</name>